<feature type="binding site" description="covalent" evidence="7">
    <location>
        <position position="762"/>
    </location>
    <ligand>
        <name>heme c</name>
        <dbReference type="ChEBI" id="CHEBI:61717"/>
    </ligand>
</feature>
<dbReference type="Gene3D" id="1.10.760.10">
    <property type="entry name" value="Cytochrome c-like domain"/>
    <property type="match status" value="1"/>
</dbReference>
<keyword evidence="4" id="KW-0732">Signal</keyword>
<dbReference type="PANTHER" id="PTHR19328">
    <property type="entry name" value="HEDGEHOG-INTERACTING PROTEIN"/>
    <property type="match status" value="1"/>
</dbReference>
<keyword evidence="2 7" id="KW-0349">Heme</keyword>
<dbReference type="InterPro" id="IPR013783">
    <property type="entry name" value="Ig-like_fold"/>
</dbReference>
<feature type="domain" description="Cytochrome c" evidence="10">
    <location>
        <begin position="748"/>
        <end position="833"/>
    </location>
</feature>
<feature type="region of interest" description="Disordered" evidence="8">
    <location>
        <begin position="444"/>
        <end position="464"/>
    </location>
</feature>
<dbReference type="GO" id="GO:0020037">
    <property type="term" value="F:heme binding"/>
    <property type="evidence" value="ECO:0007669"/>
    <property type="project" value="InterPro"/>
</dbReference>
<dbReference type="STRING" id="393003.SAMN05660461_5937"/>
<evidence type="ECO:0000256" key="7">
    <source>
        <dbReference type="PIRSR" id="PIRSR602324-1"/>
    </source>
</evidence>
<dbReference type="InterPro" id="IPR012938">
    <property type="entry name" value="Glc/Sorbosone_DH"/>
</dbReference>
<dbReference type="Gene3D" id="2.60.40.10">
    <property type="entry name" value="Immunoglobulins"/>
    <property type="match status" value="1"/>
</dbReference>
<keyword evidence="1" id="KW-0813">Transport</keyword>
<evidence type="ECO:0000313" key="12">
    <source>
        <dbReference type="EMBL" id="SKD10037.1"/>
    </source>
</evidence>
<dbReference type="InterPro" id="IPR008979">
    <property type="entry name" value="Galactose-bd-like_sf"/>
</dbReference>
<evidence type="ECO:0000259" key="10">
    <source>
        <dbReference type="PROSITE" id="PS51007"/>
    </source>
</evidence>
<proteinExistence type="predicted"/>
<dbReference type="InterPro" id="IPR009056">
    <property type="entry name" value="Cyt_c-like_dom"/>
</dbReference>
<dbReference type="InterPro" id="IPR022409">
    <property type="entry name" value="PKD/Chitinase_dom"/>
</dbReference>
<dbReference type="SMART" id="SM00089">
    <property type="entry name" value="PKD"/>
    <property type="match status" value="1"/>
</dbReference>
<dbReference type="AlphaFoldDB" id="A0A1T5PBR0"/>
<evidence type="ECO:0000256" key="4">
    <source>
        <dbReference type="ARBA" id="ARBA00022729"/>
    </source>
</evidence>
<dbReference type="Pfam" id="PF18911">
    <property type="entry name" value="PKD_4"/>
    <property type="match status" value="1"/>
</dbReference>
<sequence>MGLYACSGSRGSKKIVLFATPAVTDSLKQQLERAAASNGWLLQVTTDRHFFQEDSLAGCSAVVSMLSDVDSMGHREVVSLRRYLEAGGGWMLVADTLHHPTGWPWLDSLNGRREFTEEKPARIFMTPAPLAAGVLEKGVKYAIGDNTAPDYKLCATLPIPENNRYAYTMLGQGLDEPMEMAIMPGNDVLFVERKGGVKLYEHDSREIKTIGHFDVFSGIEDGLLGVALDPDYEKNNWVYFYYGVAGSKAVSRLSRLELKKGQLLMQTEKIMMEIPSQRQYCCHSAGYLEFGPGGLLYLSTGDNTNAEATEGYTPVDERPGHELADDQGTSANSNDLRGKILRIKPKPDGTYEIPDGNLFPKDGSAGRPEIYVMGCRNPFRITVDPHNNFLYWGDIGPDTKVPAAEGGTLSFDEVNQARKPGYFGWPYFNGNNEAYPLWDFAGKKERPRQNPQHPVNNSRNNTGVRNLPPAQPAIIWYADGSSPIFPLVGKGGESVMTGPVFYSDQFKNAKYRLSSYYDGKLFIYDWVRRWIMAVTFDKDYHYLRMEPFLENLEPSAPIDMKFGEDGAIYLLEYGTNWFAKNMDARLVRITYAEGNRKPFASIRSDNNYGAVPFTAHLSAATSGDFDKGDVLQYNWELEGKNYSGPTLAHTFNQPGKYRIYLTVTDNHGATDTASLTLEVGNTPPVVRIQTKNNRSFYWDNTSLDYQVSVTDHEDPQIDSSAIRVSFDYLASGRDLAVVLNGSNSSASPQYARGHELFYSLDCKACHTENTASVGPSLLDISHRYAGKEDNIGKLAAKIIAGGSGNWGTRTMSSHPDLLPKDAREIVKYIISLGATTPSLPLRGSLALKAHEGKGNNGVYLLTASYADKGANNIAPLTSQAIVVLRNPLLEVEDFDDSKVSLQPIATAGLTYAYVKDGDFVAYKQLDLAGISSIKYNVQYRGSGGEILLHIDRKNGPVASRITIPPGNTPDWKSGWKQVTATLDEISGLHDLYFEFKSPHGDKGYLFNIDWIYFTKNK</sequence>
<dbReference type="Pfam" id="PF07995">
    <property type="entry name" value="GSDH"/>
    <property type="match status" value="1"/>
</dbReference>
<reference evidence="13" key="1">
    <citation type="submission" date="2017-02" db="EMBL/GenBank/DDBJ databases">
        <authorList>
            <person name="Varghese N."/>
            <person name="Submissions S."/>
        </authorList>
    </citation>
    <scope>NUCLEOTIDE SEQUENCE [LARGE SCALE GENOMIC DNA]</scope>
    <source>
        <strain evidence="13">DSM 18108</strain>
    </source>
</reference>
<evidence type="ECO:0000256" key="2">
    <source>
        <dbReference type="ARBA" id="ARBA00022617"/>
    </source>
</evidence>
<keyword evidence="13" id="KW-1185">Reference proteome</keyword>
<name>A0A1T5PBR0_9BACT</name>
<dbReference type="SMART" id="SM00606">
    <property type="entry name" value="CBD_IV"/>
    <property type="match status" value="1"/>
</dbReference>
<dbReference type="Pfam" id="PF00034">
    <property type="entry name" value="Cytochrom_C"/>
    <property type="match status" value="1"/>
</dbReference>
<dbReference type="InterPro" id="IPR000601">
    <property type="entry name" value="PKD_dom"/>
</dbReference>
<dbReference type="InterPro" id="IPR035986">
    <property type="entry name" value="PKD_dom_sf"/>
</dbReference>
<keyword evidence="3 7" id="KW-0479">Metal-binding</keyword>
<feature type="region of interest" description="Disordered" evidence="8">
    <location>
        <begin position="307"/>
        <end position="334"/>
    </location>
</feature>
<protein>
    <submittedName>
        <fullName evidence="12">Cytochrome c</fullName>
    </submittedName>
</protein>
<dbReference type="InterPro" id="IPR029062">
    <property type="entry name" value="Class_I_gatase-like"/>
</dbReference>
<dbReference type="InterPro" id="IPR005084">
    <property type="entry name" value="CBM6"/>
</dbReference>
<feature type="binding site" description="covalent" evidence="7">
    <location>
        <position position="811"/>
    </location>
    <ligand>
        <name>heme c</name>
        <dbReference type="ChEBI" id="CHEBI:61717"/>
    </ligand>
</feature>
<dbReference type="PANTHER" id="PTHR19328:SF75">
    <property type="entry name" value="ALDOSE SUGAR DEHYDROGENASE YLII"/>
    <property type="match status" value="1"/>
</dbReference>
<feature type="compositionally biased region" description="Basic and acidic residues" evidence="8">
    <location>
        <begin position="315"/>
        <end position="324"/>
    </location>
</feature>
<feature type="compositionally biased region" description="Polar residues" evidence="8">
    <location>
        <begin position="449"/>
        <end position="464"/>
    </location>
</feature>
<dbReference type="Proteomes" id="UP000190166">
    <property type="component" value="Unassembled WGS sequence"/>
</dbReference>
<dbReference type="PRINTS" id="PR00606">
    <property type="entry name" value="CYTCHROMECID"/>
</dbReference>
<evidence type="ECO:0000256" key="3">
    <source>
        <dbReference type="ARBA" id="ARBA00022723"/>
    </source>
</evidence>
<keyword evidence="6 7" id="KW-0408">Iron</keyword>
<dbReference type="PROSITE" id="PS50093">
    <property type="entry name" value="PKD"/>
    <property type="match status" value="1"/>
</dbReference>
<dbReference type="Pfam" id="PF03422">
    <property type="entry name" value="CBM_6"/>
    <property type="match status" value="1"/>
</dbReference>
<dbReference type="SUPFAM" id="SSF50952">
    <property type="entry name" value="Soluble quinoprotein glucose dehydrogenase"/>
    <property type="match status" value="1"/>
</dbReference>
<dbReference type="PROSITE" id="PS51175">
    <property type="entry name" value="CBM6"/>
    <property type="match status" value="1"/>
</dbReference>
<dbReference type="Gene3D" id="2.60.120.260">
    <property type="entry name" value="Galactose-binding domain-like"/>
    <property type="match status" value="1"/>
</dbReference>
<dbReference type="Gene3D" id="3.40.50.880">
    <property type="match status" value="1"/>
</dbReference>
<evidence type="ECO:0000259" key="11">
    <source>
        <dbReference type="PROSITE" id="PS51175"/>
    </source>
</evidence>
<evidence type="ECO:0000256" key="5">
    <source>
        <dbReference type="ARBA" id="ARBA00022982"/>
    </source>
</evidence>
<organism evidence="12 13">
    <name type="scientific">Chitinophaga ginsengisegetis</name>
    <dbReference type="NCBI Taxonomy" id="393003"/>
    <lineage>
        <taxon>Bacteria</taxon>
        <taxon>Pseudomonadati</taxon>
        <taxon>Bacteroidota</taxon>
        <taxon>Chitinophagia</taxon>
        <taxon>Chitinophagales</taxon>
        <taxon>Chitinophagaceae</taxon>
        <taxon>Chitinophaga</taxon>
    </lineage>
</organism>
<dbReference type="InterPro" id="IPR011042">
    <property type="entry name" value="6-blade_b-propeller_TolB-like"/>
</dbReference>
<evidence type="ECO:0000256" key="1">
    <source>
        <dbReference type="ARBA" id="ARBA00022448"/>
    </source>
</evidence>
<dbReference type="SUPFAM" id="SSF49299">
    <property type="entry name" value="PKD domain"/>
    <property type="match status" value="1"/>
</dbReference>
<comment type="PTM">
    <text evidence="7">Binds 1 heme c group covalently per subunit.</text>
</comment>
<feature type="domain" description="CBM6" evidence="11">
    <location>
        <begin position="887"/>
        <end position="1014"/>
    </location>
</feature>
<gene>
    <name evidence="12" type="ORF">SAMN05660461_5937</name>
</gene>
<feature type="domain" description="PKD" evidence="9">
    <location>
        <begin position="598"/>
        <end position="679"/>
    </location>
</feature>
<dbReference type="InterPro" id="IPR006584">
    <property type="entry name" value="Cellulose-bd_IV"/>
</dbReference>
<dbReference type="SUPFAM" id="SSF49785">
    <property type="entry name" value="Galactose-binding domain-like"/>
    <property type="match status" value="1"/>
</dbReference>
<dbReference type="GO" id="GO:0009055">
    <property type="term" value="F:electron transfer activity"/>
    <property type="evidence" value="ECO:0007669"/>
    <property type="project" value="InterPro"/>
</dbReference>
<dbReference type="EMBL" id="FUZZ01000006">
    <property type="protein sequence ID" value="SKD10037.1"/>
    <property type="molecule type" value="Genomic_DNA"/>
</dbReference>
<dbReference type="InterPro" id="IPR002324">
    <property type="entry name" value="Cyt_c_ID"/>
</dbReference>
<dbReference type="InterPro" id="IPR036909">
    <property type="entry name" value="Cyt_c-like_dom_sf"/>
</dbReference>
<dbReference type="CDD" id="cd04084">
    <property type="entry name" value="CBM6_xylanase-like"/>
    <property type="match status" value="1"/>
</dbReference>
<accession>A0A1T5PBR0</accession>
<dbReference type="InterPro" id="IPR011041">
    <property type="entry name" value="Quinoprot_gluc/sorb_DH_b-prop"/>
</dbReference>
<dbReference type="GO" id="GO:0030246">
    <property type="term" value="F:carbohydrate binding"/>
    <property type="evidence" value="ECO:0007669"/>
    <property type="project" value="InterPro"/>
</dbReference>
<dbReference type="Gene3D" id="2.120.10.30">
    <property type="entry name" value="TolB, C-terminal domain"/>
    <property type="match status" value="1"/>
</dbReference>
<keyword evidence="5" id="KW-0249">Electron transport</keyword>
<evidence type="ECO:0000259" key="9">
    <source>
        <dbReference type="PROSITE" id="PS50093"/>
    </source>
</evidence>
<dbReference type="SUPFAM" id="SSF46626">
    <property type="entry name" value="Cytochrome c"/>
    <property type="match status" value="1"/>
</dbReference>
<evidence type="ECO:0000256" key="8">
    <source>
        <dbReference type="SAM" id="MobiDB-lite"/>
    </source>
</evidence>
<feature type="binding site" description="covalent" evidence="7">
    <location>
        <position position="766"/>
    </location>
    <ligand>
        <name>heme c</name>
        <dbReference type="ChEBI" id="CHEBI:61717"/>
    </ligand>
</feature>
<evidence type="ECO:0000313" key="13">
    <source>
        <dbReference type="Proteomes" id="UP000190166"/>
    </source>
</evidence>
<dbReference type="GO" id="GO:0005506">
    <property type="term" value="F:iron ion binding"/>
    <property type="evidence" value="ECO:0007669"/>
    <property type="project" value="InterPro"/>
</dbReference>
<evidence type="ECO:0000256" key="6">
    <source>
        <dbReference type="ARBA" id="ARBA00023004"/>
    </source>
</evidence>
<dbReference type="CDD" id="cd00146">
    <property type="entry name" value="PKD"/>
    <property type="match status" value="1"/>
</dbReference>
<dbReference type="PROSITE" id="PS51007">
    <property type="entry name" value="CYTC"/>
    <property type="match status" value="1"/>
</dbReference>